<keyword evidence="5 9" id="KW-0732">Signal</keyword>
<feature type="signal peptide" evidence="9">
    <location>
        <begin position="1"/>
        <end position="20"/>
    </location>
</feature>
<dbReference type="Pfam" id="PF01547">
    <property type="entry name" value="SBP_bac_1"/>
    <property type="match status" value="1"/>
</dbReference>
<comment type="function">
    <text evidence="7">Part of a binding-protein-dependent transport system for a sugar.</text>
</comment>
<keyword evidence="3" id="KW-0813">Transport</keyword>
<keyword evidence="6" id="KW-0574">Periplasm</keyword>
<dbReference type="KEGG" id="rec:RHECIAT_PC0000801"/>
<evidence type="ECO:0000256" key="3">
    <source>
        <dbReference type="ARBA" id="ARBA00022448"/>
    </source>
</evidence>
<evidence type="ECO:0000256" key="2">
    <source>
        <dbReference type="ARBA" id="ARBA00008520"/>
    </source>
</evidence>
<comment type="similarity">
    <text evidence="2">Belongs to the bacterial solute-binding protein 1 family.</text>
</comment>
<dbReference type="EMBL" id="CP001077">
    <property type="protein sequence ID" value="ACE94874.1"/>
    <property type="molecule type" value="Genomic_DNA"/>
</dbReference>
<evidence type="ECO:0000256" key="4">
    <source>
        <dbReference type="ARBA" id="ARBA00022597"/>
    </source>
</evidence>
<evidence type="ECO:0000256" key="7">
    <source>
        <dbReference type="ARBA" id="ARBA00049629"/>
    </source>
</evidence>
<sequence length="416" mass="45570">MKLKMLLTASISLLPIAAVAQEKPKVEGIHHWVSESEVKALKVITDKLATKGYIWQDSAVGGLSGANALQALRTRLAAGNPPTTMQFLGFEGLDWANEGVLRSLNELYEKNGWEKTISPQLEAFVKNGDDYISVPINMHRQNWIWANKALFDKYGISEPKSWDEVIAVGQKLKAAGVVPLAMGDEPWQILEVFEAIAADMNGPDFYKKAIVDLDEGELSSDKMVKTFDMLRKVRGLVDDGFTGRDWAVASAMVADGKAGMQLMGDWAKGEFLNKGLKPGSDFLCFPTPAQTPYFKFVIDAFGLFKTDSEPLVLAQDAWAESVMDPQVQKDFNKVKGSIPARIDISVSDFDACAQRSFADRDAAQKNDTMLGGLTEGFANQPQFTGVFSDVVAKFFTTDMSSEDAVKALVDGINNAK</sequence>
<comment type="subcellular location">
    <subcellularLocation>
        <location evidence="1">Periplasm</location>
    </subcellularLocation>
</comment>
<dbReference type="SUPFAM" id="SSF53850">
    <property type="entry name" value="Periplasmic binding protein-like II"/>
    <property type="match status" value="1"/>
</dbReference>
<protein>
    <recommendedName>
        <fullName evidence="8">Probable sugar-binding periplasmic protein</fullName>
    </recommendedName>
</protein>
<evidence type="ECO:0000256" key="8">
    <source>
        <dbReference type="ARBA" id="ARBA00049753"/>
    </source>
</evidence>
<accession>B3Q470</accession>
<keyword evidence="4" id="KW-0762">Sugar transport</keyword>
<evidence type="ECO:0000313" key="11">
    <source>
        <dbReference type="Proteomes" id="UP000008817"/>
    </source>
</evidence>
<gene>
    <name evidence="10" type="ordered locus">RHECIAT_PC0000801</name>
</gene>
<proteinExistence type="inferred from homology"/>
<dbReference type="AlphaFoldDB" id="B3Q470"/>
<evidence type="ECO:0000256" key="6">
    <source>
        <dbReference type="ARBA" id="ARBA00022764"/>
    </source>
</evidence>
<evidence type="ECO:0000313" key="10">
    <source>
        <dbReference type="EMBL" id="ACE94874.1"/>
    </source>
</evidence>
<evidence type="ECO:0000256" key="1">
    <source>
        <dbReference type="ARBA" id="ARBA00004418"/>
    </source>
</evidence>
<dbReference type="HOGENOM" id="CLU_031285_15_0_5"/>
<dbReference type="eggNOG" id="COG1653">
    <property type="taxonomic scope" value="Bacteria"/>
</dbReference>
<dbReference type="GO" id="GO:0042597">
    <property type="term" value="C:periplasmic space"/>
    <property type="evidence" value="ECO:0007669"/>
    <property type="project" value="UniProtKB-SubCell"/>
</dbReference>
<evidence type="ECO:0000256" key="9">
    <source>
        <dbReference type="SAM" id="SignalP"/>
    </source>
</evidence>
<dbReference type="PANTHER" id="PTHR43649:SF28">
    <property type="entry name" value="BINDING PROTEIN COMPONENT OF ABC SUGAR TRANSPORTER-RELATED"/>
    <property type="match status" value="1"/>
</dbReference>
<dbReference type="Proteomes" id="UP000008817">
    <property type="component" value="Plasmid pC"/>
</dbReference>
<geneLocation type="plasmid" evidence="10 11">
    <name>pC</name>
</geneLocation>
<dbReference type="Gene3D" id="3.40.190.10">
    <property type="entry name" value="Periplasmic binding protein-like II"/>
    <property type="match status" value="2"/>
</dbReference>
<feature type="chain" id="PRO_5002794824" description="Probable sugar-binding periplasmic protein" evidence="9">
    <location>
        <begin position="21"/>
        <end position="416"/>
    </location>
</feature>
<keyword evidence="10" id="KW-0614">Plasmid</keyword>
<reference evidence="10 11" key="1">
    <citation type="submission" date="2008-04" db="EMBL/GenBank/DDBJ databases">
        <title>Genome diversity and DNA divergence of Rhizobium etli.</title>
        <authorList>
            <person name="Gonzalez V."/>
            <person name="Acosta J.L."/>
            <person name="Santamaria R.I."/>
            <person name="Bustos P."/>
            <person name="Hernandez-Gonzalez I.L."/>
            <person name="Fernandez J.L."/>
            <person name="Diaz R."/>
            <person name="Flores M."/>
            <person name="Mora J."/>
            <person name="Palacios R."/>
            <person name="Davila G."/>
        </authorList>
    </citation>
    <scope>NUCLEOTIDE SEQUENCE [LARGE SCALE GENOMIC DNA]</scope>
    <source>
        <strain evidence="10 11">CIAT 652</strain>
        <plasmid evidence="11">Plasmid pC</plasmid>
    </source>
</reference>
<organism evidence="10 11">
    <name type="scientific">Rhizobium etli (strain CIAT 652)</name>
    <dbReference type="NCBI Taxonomy" id="491916"/>
    <lineage>
        <taxon>Bacteria</taxon>
        <taxon>Pseudomonadati</taxon>
        <taxon>Pseudomonadota</taxon>
        <taxon>Alphaproteobacteria</taxon>
        <taxon>Hyphomicrobiales</taxon>
        <taxon>Rhizobiaceae</taxon>
        <taxon>Rhizobium/Agrobacterium group</taxon>
        <taxon>Rhizobium</taxon>
    </lineage>
</organism>
<name>B3Q470_RHIE6</name>
<evidence type="ECO:0000256" key="5">
    <source>
        <dbReference type="ARBA" id="ARBA00022729"/>
    </source>
</evidence>
<dbReference type="PANTHER" id="PTHR43649">
    <property type="entry name" value="ARABINOSE-BINDING PROTEIN-RELATED"/>
    <property type="match status" value="1"/>
</dbReference>
<dbReference type="InterPro" id="IPR006059">
    <property type="entry name" value="SBP"/>
</dbReference>
<dbReference type="InterPro" id="IPR050490">
    <property type="entry name" value="Bact_solute-bd_prot1"/>
</dbReference>